<evidence type="ECO:0000313" key="3">
    <source>
        <dbReference type="EMBL" id="MBB6059520.1"/>
    </source>
</evidence>
<feature type="transmembrane region" description="Helical" evidence="2">
    <location>
        <begin position="23"/>
        <end position="42"/>
    </location>
</feature>
<comment type="caution">
    <text evidence="3">The sequence shown here is derived from an EMBL/GenBank/DDBJ whole genome shotgun (WGS) entry which is preliminary data.</text>
</comment>
<reference evidence="3 4" key="1">
    <citation type="submission" date="2020-08" db="EMBL/GenBank/DDBJ databases">
        <title>Genomic Encyclopedia of Type Strains, Phase IV (KMG-IV): sequencing the most valuable type-strain genomes for metagenomic binning, comparative biology and taxonomic classification.</title>
        <authorList>
            <person name="Goeker M."/>
        </authorList>
    </citation>
    <scope>NUCLEOTIDE SEQUENCE [LARGE SCALE GENOMIC DNA]</scope>
    <source>
        <strain evidence="3 4">DSM 26718</strain>
    </source>
</reference>
<sequence length="43" mass="5345">MRTPFIRQRSRGNGNTPRESDGWLWYVVGLLTFFWLLYTWFFE</sequence>
<dbReference type="AlphaFoldDB" id="A0A7W9T215"/>
<evidence type="ECO:0000256" key="1">
    <source>
        <dbReference type="SAM" id="MobiDB-lite"/>
    </source>
</evidence>
<evidence type="ECO:0000313" key="4">
    <source>
        <dbReference type="Proteomes" id="UP000532746"/>
    </source>
</evidence>
<name>A0A7W9T215_9BACT</name>
<organism evidence="3 4">
    <name type="scientific">Hymenobacter luteus</name>
    <dbReference type="NCBI Taxonomy" id="1411122"/>
    <lineage>
        <taxon>Bacteria</taxon>
        <taxon>Pseudomonadati</taxon>
        <taxon>Bacteroidota</taxon>
        <taxon>Cytophagia</taxon>
        <taxon>Cytophagales</taxon>
        <taxon>Hymenobacteraceae</taxon>
        <taxon>Hymenobacter</taxon>
    </lineage>
</organism>
<dbReference type="Proteomes" id="UP000532746">
    <property type="component" value="Unassembled WGS sequence"/>
</dbReference>
<keyword evidence="2" id="KW-0812">Transmembrane</keyword>
<keyword evidence="2" id="KW-1133">Transmembrane helix</keyword>
<gene>
    <name evidence="3" type="ORF">HNQ93_002380</name>
</gene>
<accession>A0A7W9T215</accession>
<feature type="region of interest" description="Disordered" evidence="1">
    <location>
        <begin position="1"/>
        <end position="20"/>
    </location>
</feature>
<dbReference type="RefSeq" id="WP_262890946.1">
    <property type="nucleotide sequence ID" value="NZ_JACHGG010000003.1"/>
</dbReference>
<dbReference type="EMBL" id="JACHGG010000003">
    <property type="protein sequence ID" value="MBB6059520.1"/>
    <property type="molecule type" value="Genomic_DNA"/>
</dbReference>
<proteinExistence type="predicted"/>
<evidence type="ECO:0000256" key="2">
    <source>
        <dbReference type="SAM" id="Phobius"/>
    </source>
</evidence>
<keyword evidence="4" id="KW-1185">Reference proteome</keyword>
<protein>
    <submittedName>
        <fullName evidence="3">Uncharacterized protein</fullName>
    </submittedName>
</protein>
<keyword evidence="2" id="KW-0472">Membrane</keyword>